<dbReference type="SMART" id="SM00271">
    <property type="entry name" value="DnaJ"/>
    <property type="match status" value="1"/>
</dbReference>
<dbReference type="CDD" id="cd06257">
    <property type="entry name" value="DnaJ"/>
    <property type="match status" value="1"/>
</dbReference>
<evidence type="ECO:0000313" key="4">
    <source>
        <dbReference type="WBParaSite" id="TCONS_00012219.p1"/>
    </source>
</evidence>
<dbReference type="WBParaSite" id="TCONS_00012219.p1">
    <property type="protein sequence ID" value="TCONS_00012219.p1"/>
    <property type="gene ID" value="XLOC_007719"/>
</dbReference>
<feature type="domain" description="J" evidence="2">
    <location>
        <begin position="37"/>
        <end position="110"/>
    </location>
</feature>
<dbReference type="GO" id="GO:0016491">
    <property type="term" value="F:oxidoreductase activity"/>
    <property type="evidence" value="ECO:0007669"/>
    <property type="project" value="UniProtKB-KW"/>
</dbReference>
<dbReference type="InterPro" id="IPR002347">
    <property type="entry name" value="SDR_fam"/>
</dbReference>
<evidence type="ECO:0000256" key="1">
    <source>
        <dbReference type="ARBA" id="ARBA00023002"/>
    </source>
</evidence>
<evidence type="ECO:0000313" key="3">
    <source>
        <dbReference type="Proteomes" id="UP000035681"/>
    </source>
</evidence>
<dbReference type="Gene3D" id="1.10.287.110">
    <property type="entry name" value="DnaJ domain"/>
    <property type="match status" value="1"/>
</dbReference>
<organism evidence="3 4">
    <name type="scientific">Strongyloides stercoralis</name>
    <name type="common">Threadworm</name>
    <dbReference type="NCBI Taxonomy" id="6248"/>
    <lineage>
        <taxon>Eukaryota</taxon>
        <taxon>Metazoa</taxon>
        <taxon>Ecdysozoa</taxon>
        <taxon>Nematoda</taxon>
        <taxon>Chromadorea</taxon>
        <taxon>Rhabditida</taxon>
        <taxon>Tylenchina</taxon>
        <taxon>Panagrolaimomorpha</taxon>
        <taxon>Strongyloidoidea</taxon>
        <taxon>Strongyloididae</taxon>
        <taxon>Strongyloides</taxon>
    </lineage>
</organism>
<reference evidence="4" key="1">
    <citation type="submission" date="2024-02" db="UniProtKB">
        <authorList>
            <consortium name="WormBaseParasite"/>
        </authorList>
    </citation>
    <scope>IDENTIFICATION</scope>
</reference>
<protein>
    <submittedName>
        <fullName evidence="4">J domain-containing protein</fullName>
    </submittedName>
</protein>
<dbReference type="InterPro" id="IPR001623">
    <property type="entry name" value="DnaJ_domain"/>
</dbReference>
<accession>A0AAF5DGT9</accession>
<name>A0AAF5DGT9_STRER</name>
<dbReference type="SUPFAM" id="SSF51735">
    <property type="entry name" value="NAD(P)-binding Rossmann-fold domains"/>
    <property type="match status" value="1"/>
</dbReference>
<evidence type="ECO:0000259" key="2">
    <source>
        <dbReference type="PROSITE" id="PS50076"/>
    </source>
</evidence>
<dbReference type="Proteomes" id="UP000035681">
    <property type="component" value="Unplaced"/>
</dbReference>
<dbReference type="AlphaFoldDB" id="A0AAF5DGT9"/>
<dbReference type="InterPro" id="IPR036291">
    <property type="entry name" value="NAD(P)-bd_dom_sf"/>
</dbReference>
<dbReference type="Pfam" id="PF00106">
    <property type="entry name" value="adh_short"/>
    <property type="match status" value="1"/>
</dbReference>
<proteinExistence type="predicted"/>
<dbReference type="PRINTS" id="PR00625">
    <property type="entry name" value="JDOMAIN"/>
</dbReference>
<dbReference type="SUPFAM" id="SSF46565">
    <property type="entry name" value="Chaperone J-domain"/>
    <property type="match status" value="1"/>
</dbReference>
<dbReference type="PANTHER" id="PTHR43157">
    <property type="entry name" value="PHOSPHATIDYLINOSITOL-GLYCAN BIOSYNTHESIS CLASS F PROTEIN-RELATED"/>
    <property type="match status" value="1"/>
</dbReference>
<keyword evidence="3" id="KW-1185">Reference proteome</keyword>
<dbReference type="Pfam" id="PF00226">
    <property type="entry name" value="DnaJ"/>
    <property type="match status" value="1"/>
</dbReference>
<dbReference type="PROSITE" id="PS50076">
    <property type="entry name" value="DNAJ_2"/>
    <property type="match status" value="1"/>
</dbReference>
<dbReference type="Gene3D" id="3.40.50.720">
    <property type="entry name" value="NAD(P)-binding Rossmann-like Domain"/>
    <property type="match status" value="1"/>
</dbReference>
<sequence length="491" mass="56303">GGRNFMIMKNCFICNIPIYKFVFCYNIKTTPFLAQKDLYHVLGISKNCSHQDIKEAYFKKAKLVHPDLKDTSNINIEDGRNLNHQEFIDIKFAYDILRKPTTRRMYDNGVDPNFIVEGKFSKDVGRRNSFYRDFYNVNSSGGASHKNSTNSSSNLEDYLRSMIGSLKDKGLENVNREDEIARSYLRQFGEKGRMNNQEELNKYNNDRINQFRKSILEIKILIILYIFDMKIALVTGANSGIGFETCRKLYVLGYKVILAVRNEDEGNKAKFLISLNENDERLVVRRCDLCNFDSISNFVSSLKNDRIMLSVIVCNAGHQYLLDKLLEVGIINETRIIIVTSGFYKNMKEMFEISDISGDITSKKYPNFYYSISKLANCLQVLNFKEKLNLLAPKSMIVAVRPGFVRGTNLGRHTPFILRLLSAPLIFLIAKNVDQGTRTIIHCATTTDNDIESGCIYADNLKEEYTSVVSKENAIKLMEITQTILNEQIKD</sequence>
<dbReference type="InterPro" id="IPR036869">
    <property type="entry name" value="J_dom_sf"/>
</dbReference>
<keyword evidence="1" id="KW-0560">Oxidoreductase</keyword>
<dbReference type="PANTHER" id="PTHR43157:SF31">
    <property type="entry name" value="PHOSPHATIDYLINOSITOL-GLYCAN BIOSYNTHESIS CLASS F PROTEIN"/>
    <property type="match status" value="1"/>
</dbReference>